<feature type="transmembrane region" description="Helical" evidence="17">
    <location>
        <begin position="548"/>
        <end position="568"/>
    </location>
</feature>
<keyword evidence="5 17" id="KW-0813">Transport</keyword>
<evidence type="ECO:0000313" key="21">
    <source>
        <dbReference type="EMBL" id="ALO76494.1"/>
    </source>
</evidence>
<keyword evidence="11 17" id="KW-1133">Transmembrane helix</keyword>
<dbReference type="InterPro" id="IPR003945">
    <property type="entry name" value="NU5C-like"/>
</dbReference>
<evidence type="ECO:0000256" key="7">
    <source>
        <dbReference type="ARBA" id="ARBA00022692"/>
    </source>
</evidence>
<evidence type="ECO:0000256" key="11">
    <source>
        <dbReference type="ARBA" id="ARBA00022989"/>
    </source>
</evidence>
<evidence type="ECO:0000256" key="14">
    <source>
        <dbReference type="ARBA" id="ARBA00023128"/>
    </source>
</evidence>
<keyword evidence="14 17" id="KW-0496">Mitochondrion</keyword>
<evidence type="ECO:0000256" key="10">
    <source>
        <dbReference type="ARBA" id="ARBA00022982"/>
    </source>
</evidence>
<evidence type="ECO:0000256" key="13">
    <source>
        <dbReference type="ARBA" id="ARBA00023075"/>
    </source>
</evidence>
<evidence type="ECO:0000256" key="12">
    <source>
        <dbReference type="ARBA" id="ARBA00023027"/>
    </source>
</evidence>
<evidence type="ECO:0000256" key="16">
    <source>
        <dbReference type="ARBA" id="ARBA00049551"/>
    </source>
</evidence>
<evidence type="ECO:0000256" key="15">
    <source>
        <dbReference type="ARBA" id="ARBA00023136"/>
    </source>
</evidence>
<comment type="catalytic activity">
    <reaction evidence="16 17">
        <text>a ubiquinone + NADH + 5 H(+)(in) = a ubiquinol + NAD(+) + 4 H(+)(out)</text>
        <dbReference type="Rhea" id="RHEA:29091"/>
        <dbReference type="Rhea" id="RHEA-COMP:9565"/>
        <dbReference type="Rhea" id="RHEA-COMP:9566"/>
        <dbReference type="ChEBI" id="CHEBI:15378"/>
        <dbReference type="ChEBI" id="CHEBI:16389"/>
        <dbReference type="ChEBI" id="CHEBI:17976"/>
        <dbReference type="ChEBI" id="CHEBI:57540"/>
        <dbReference type="ChEBI" id="CHEBI:57945"/>
        <dbReference type="EC" id="7.1.1.2"/>
    </reaction>
</comment>
<evidence type="ECO:0000259" key="18">
    <source>
        <dbReference type="Pfam" id="PF00361"/>
    </source>
</evidence>
<dbReference type="EC" id="7.1.1.2" evidence="3 17"/>
<dbReference type="Pfam" id="PF06455">
    <property type="entry name" value="NADH5_C"/>
    <property type="match status" value="1"/>
</dbReference>
<comment type="subcellular location">
    <subcellularLocation>
        <location evidence="2">Mitochondrion inner membrane</location>
        <topology evidence="2">Multi-pass membrane protein</topology>
    </subcellularLocation>
</comment>
<evidence type="ECO:0000256" key="17">
    <source>
        <dbReference type="RuleBase" id="RU003404"/>
    </source>
</evidence>
<feature type="transmembrane region" description="Helical" evidence="17">
    <location>
        <begin position="179"/>
        <end position="203"/>
    </location>
</feature>
<dbReference type="GO" id="GO:0015990">
    <property type="term" value="P:electron transport coupled proton transport"/>
    <property type="evidence" value="ECO:0007669"/>
    <property type="project" value="TreeGrafter"/>
</dbReference>
<dbReference type="InterPro" id="IPR001516">
    <property type="entry name" value="Proton_antipo_N"/>
</dbReference>
<evidence type="ECO:0000256" key="4">
    <source>
        <dbReference type="ARBA" id="ARBA00021096"/>
    </source>
</evidence>
<keyword evidence="12 17" id="KW-0520">NAD</keyword>
<protein>
    <recommendedName>
        <fullName evidence="4 17">NADH-ubiquinone oxidoreductase chain 5</fullName>
        <ecNumber evidence="3 17">7.1.1.2</ecNumber>
    </recommendedName>
</protein>
<feature type="transmembrane region" description="Helical" evidence="17">
    <location>
        <begin position="54"/>
        <end position="75"/>
    </location>
</feature>
<dbReference type="GO" id="GO:0005743">
    <property type="term" value="C:mitochondrial inner membrane"/>
    <property type="evidence" value="ECO:0007669"/>
    <property type="project" value="UniProtKB-SubCell"/>
</dbReference>
<comment type="function">
    <text evidence="1">Core subunit of the mitochondrial membrane respiratory chain NADH dehydrogenase (Complex I) that is believed to belong to the minimal assembly required for catalysis. Complex I functions in the transfer of electrons from NADH to the respiratory chain. The immediate electron acceptor for the enzyme is believed to be ubiquinone.</text>
</comment>
<dbReference type="GO" id="GO:0042773">
    <property type="term" value="P:ATP synthesis coupled electron transport"/>
    <property type="evidence" value="ECO:0007669"/>
    <property type="project" value="InterPro"/>
</dbReference>
<evidence type="ECO:0000259" key="19">
    <source>
        <dbReference type="Pfam" id="PF00662"/>
    </source>
</evidence>
<dbReference type="GO" id="GO:0008137">
    <property type="term" value="F:NADH dehydrogenase (ubiquinone) activity"/>
    <property type="evidence" value="ECO:0007669"/>
    <property type="project" value="UniProtKB-EC"/>
</dbReference>
<keyword evidence="9" id="KW-1278">Translocase</keyword>
<feature type="domain" description="NADH dehydrogenase subunit 5 C-terminal" evidence="20">
    <location>
        <begin position="389"/>
        <end position="566"/>
    </location>
</feature>
<feature type="transmembrane region" description="Helical" evidence="17">
    <location>
        <begin position="241"/>
        <end position="262"/>
    </location>
</feature>
<comment type="similarity">
    <text evidence="17">Belongs to the complex I subunit 5 family.</text>
</comment>
<keyword evidence="13 17" id="KW-0830">Ubiquinone</keyword>
<dbReference type="PRINTS" id="PR01434">
    <property type="entry name" value="NADHDHGNASE5"/>
</dbReference>
<keyword evidence="10" id="KW-0249">Electron transport</keyword>
<feature type="domain" description="NADH-Ubiquinone oxidoreductase (complex I) chain 5 N-terminal" evidence="19">
    <location>
        <begin position="44"/>
        <end position="87"/>
    </location>
</feature>
<evidence type="ECO:0000256" key="6">
    <source>
        <dbReference type="ARBA" id="ARBA00022660"/>
    </source>
</evidence>
<feature type="transmembrane region" description="Helical" evidence="17">
    <location>
        <begin position="415"/>
        <end position="436"/>
    </location>
</feature>
<keyword evidence="7 17" id="KW-0812">Transmembrane</keyword>
<name>A0A0S2MP50_9COLE</name>
<evidence type="ECO:0000256" key="1">
    <source>
        <dbReference type="ARBA" id="ARBA00003257"/>
    </source>
</evidence>
<proteinExistence type="inferred from homology"/>
<evidence type="ECO:0000256" key="5">
    <source>
        <dbReference type="ARBA" id="ARBA00022448"/>
    </source>
</evidence>
<dbReference type="PANTHER" id="PTHR42829">
    <property type="entry name" value="NADH-UBIQUINONE OXIDOREDUCTASE CHAIN 5"/>
    <property type="match status" value="1"/>
</dbReference>
<feature type="transmembrane region" description="Helical" evidence="17">
    <location>
        <begin position="293"/>
        <end position="315"/>
    </location>
</feature>
<reference evidence="21" key="1">
    <citation type="submission" date="2012-06" db="EMBL/GenBank/DDBJ databases">
        <title>Mitogenomics of the Coleoptera under dense taxon sampling.</title>
        <authorList>
            <person name="Timmermans M.J.T.N."/>
            <person name="Lim J."/>
            <person name="Dodsworth S."/>
            <person name="Haran J."/>
            <person name="Ahrens D."/>
            <person name="Bocak L."/>
            <person name="London A."/>
            <person name="Culverwell L."/>
            <person name="Vogler A.P."/>
        </authorList>
    </citation>
    <scope>NUCLEOTIDE SEQUENCE</scope>
</reference>
<feature type="transmembrane region" description="Helical" evidence="17">
    <location>
        <begin position="442"/>
        <end position="467"/>
    </location>
</feature>
<accession>A0A0S2MP50</accession>
<evidence type="ECO:0000259" key="20">
    <source>
        <dbReference type="Pfam" id="PF06455"/>
    </source>
</evidence>
<dbReference type="GO" id="GO:0003954">
    <property type="term" value="F:NADH dehydrogenase activity"/>
    <property type="evidence" value="ECO:0007669"/>
    <property type="project" value="TreeGrafter"/>
</dbReference>
<comment type="function">
    <text evidence="17">Core subunit of the mitochondrial membrane respiratory chain NADH dehydrogenase (Complex I) which catalyzes electron transfer from NADH through the respiratory chain, using ubiquinone as an electron acceptor. Essential for the catalytic activity and assembly of complex I.</text>
</comment>
<evidence type="ECO:0000256" key="9">
    <source>
        <dbReference type="ARBA" id="ARBA00022967"/>
    </source>
</evidence>
<feature type="transmembrane region" description="Helical" evidence="17">
    <location>
        <begin position="12"/>
        <end position="34"/>
    </location>
</feature>
<dbReference type="InterPro" id="IPR010934">
    <property type="entry name" value="NADH_DH_su5_C"/>
</dbReference>
<dbReference type="Pfam" id="PF00662">
    <property type="entry name" value="Proton_antipo_N"/>
    <property type="match status" value="1"/>
</dbReference>
<dbReference type="AlphaFoldDB" id="A0A0S2MP50"/>
<sequence length="569" mass="66132">MIMIGFYMTLSFVLISFFFFLALTLFFLIWFNFGVWILELFNSSMMSISFMFDWMSLLFISIVLFISSMIMLYSIEYMSMDYNVDRFIILIFLFVVSMILLLLGSNMVMIMFGWDLLGITSFCLVNYYDNFKSYNSAMLTVLMNRVGDVFMLFSIVWMFSFGSWNFFLFMDYLFNDKVVFFISLFVIIASLTKSAQIPFSAWLPVSMAAPTPVSSLVHSSTLVVAGVYLLIRFSSCFSQSFLNLLLFFSLTTMFVSSVTANFEFDLKKIIAFSTMSQLGFMISIMVLGEVDLAYFHMVTHALFKALMFMCAGYLIHNISGCQDIRYLGGGLMKFPLVYVIMNLSVFSLCGIPFLVGFYSKDLVLEVMSLMNLNFLFIFFYFSSGMTVSYSFRLFFYLNKENFEIGSFFFLSLGELMLKSMLLMSLMVIFIGGVLSWLFFPTPYIICLPLMMKFMINFIILMGIFIGYQFSFYSQGFELIYKSMMSESILFFFIFNLSSLTIFGFNNYFINISNLYMKVLDQGWFENYGSQKIFFNIVSMMNFLQILSLNNLMVFISLVFFFNLLFVGLF</sequence>
<dbReference type="PANTHER" id="PTHR42829:SF2">
    <property type="entry name" value="NADH-UBIQUINONE OXIDOREDUCTASE CHAIN 5"/>
    <property type="match status" value="1"/>
</dbReference>
<feature type="transmembrane region" description="Helical" evidence="17">
    <location>
        <begin position="269"/>
        <end position="287"/>
    </location>
</feature>
<feature type="transmembrane region" description="Helical" evidence="17">
    <location>
        <begin position="336"/>
        <end position="355"/>
    </location>
</feature>
<feature type="transmembrane region" description="Helical" evidence="17">
    <location>
        <begin position="488"/>
        <end position="509"/>
    </location>
</feature>
<geneLocation type="mitochondrion" evidence="21"/>
<keyword evidence="15 17" id="KW-0472">Membrane</keyword>
<dbReference type="InterPro" id="IPR001750">
    <property type="entry name" value="ND/Mrp_TM"/>
</dbReference>
<keyword evidence="6" id="KW-0679">Respiratory chain</keyword>
<evidence type="ECO:0000256" key="2">
    <source>
        <dbReference type="ARBA" id="ARBA00004448"/>
    </source>
</evidence>
<feature type="transmembrane region" description="Helical" evidence="17">
    <location>
        <begin position="375"/>
        <end position="395"/>
    </location>
</feature>
<feature type="transmembrane region" description="Helical" evidence="17">
    <location>
        <begin position="215"/>
        <end position="235"/>
    </location>
</feature>
<feature type="domain" description="NADH:quinone oxidoreductase/Mrp antiporter transmembrane" evidence="18">
    <location>
        <begin position="106"/>
        <end position="386"/>
    </location>
</feature>
<organism evidence="21">
    <name type="scientific">Mastinocerus sp. MAS01</name>
    <dbReference type="NCBI Taxonomy" id="1205632"/>
    <lineage>
        <taxon>Eukaryota</taxon>
        <taxon>Metazoa</taxon>
        <taxon>Ecdysozoa</taxon>
        <taxon>Arthropoda</taxon>
        <taxon>Hexapoda</taxon>
        <taxon>Insecta</taxon>
        <taxon>Pterygota</taxon>
        <taxon>Neoptera</taxon>
        <taxon>Endopterygota</taxon>
        <taxon>Coleoptera</taxon>
        <taxon>Polyphaga</taxon>
        <taxon>Elateriformia</taxon>
        <taxon>Elateroidea</taxon>
        <taxon>Phengodidae</taxon>
        <taxon>Mastinocerinae</taxon>
        <taxon>Mastinocerus</taxon>
    </lineage>
</organism>
<keyword evidence="8" id="KW-0999">Mitochondrion inner membrane</keyword>
<feature type="transmembrane region" description="Helical" evidence="17">
    <location>
        <begin position="149"/>
        <end position="167"/>
    </location>
</feature>
<dbReference type="Pfam" id="PF00361">
    <property type="entry name" value="Proton_antipo_M"/>
    <property type="match status" value="1"/>
</dbReference>
<evidence type="ECO:0000256" key="8">
    <source>
        <dbReference type="ARBA" id="ARBA00022792"/>
    </source>
</evidence>
<feature type="transmembrane region" description="Helical" evidence="17">
    <location>
        <begin position="87"/>
        <end position="104"/>
    </location>
</feature>
<evidence type="ECO:0000256" key="3">
    <source>
        <dbReference type="ARBA" id="ARBA00012944"/>
    </source>
</evidence>
<dbReference type="EMBL" id="JX412758">
    <property type="protein sequence ID" value="ALO76494.1"/>
    <property type="molecule type" value="Genomic_DNA"/>
</dbReference>
<gene>
    <name evidence="21" type="primary">nad5</name>
</gene>